<protein>
    <submittedName>
        <fullName evidence="1">Uncharacterized protein</fullName>
    </submittedName>
</protein>
<comment type="caution">
    <text evidence="1">The sequence shown here is derived from an EMBL/GenBank/DDBJ whole genome shotgun (WGS) entry which is preliminary data.</text>
</comment>
<accession>A0ABQ7TTU6</accession>
<keyword evidence="2" id="KW-1185">Reference proteome</keyword>
<proteinExistence type="predicted"/>
<sequence>MAKKWRRNDRVTVAATGSLPVLSAQFTIAATGRPSGILNLFLVEPPRPRFDIPTVLFFTIAKNLKAIER</sequence>
<evidence type="ECO:0000313" key="2">
    <source>
        <dbReference type="Proteomes" id="UP000826656"/>
    </source>
</evidence>
<dbReference type="EMBL" id="JAIVGD010000028">
    <property type="protein sequence ID" value="KAH0738131.1"/>
    <property type="molecule type" value="Genomic_DNA"/>
</dbReference>
<gene>
    <name evidence="1" type="ORF">KY290_036836</name>
</gene>
<dbReference type="Proteomes" id="UP000826656">
    <property type="component" value="Unassembled WGS sequence"/>
</dbReference>
<organism evidence="1 2">
    <name type="scientific">Solanum tuberosum</name>
    <name type="common">Potato</name>
    <dbReference type="NCBI Taxonomy" id="4113"/>
    <lineage>
        <taxon>Eukaryota</taxon>
        <taxon>Viridiplantae</taxon>
        <taxon>Streptophyta</taxon>
        <taxon>Embryophyta</taxon>
        <taxon>Tracheophyta</taxon>
        <taxon>Spermatophyta</taxon>
        <taxon>Magnoliopsida</taxon>
        <taxon>eudicotyledons</taxon>
        <taxon>Gunneridae</taxon>
        <taxon>Pentapetalae</taxon>
        <taxon>asterids</taxon>
        <taxon>lamiids</taxon>
        <taxon>Solanales</taxon>
        <taxon>Solanaceae</taxon>
        <taxon>Solanoideae</taxon>
        <taxon>Solaneae</taxon>
        <taxon>Solanum</taxon>
    </lineage>
</organism>
<evidence type="ECO:0000313" key="1">
    <source>
        <dbReference type="EMBL" id="KAH0738131.1"/>
    </source>
</evidence>
<reference evidence="1 2" key="1">
    <citation type="journal article" date="2021" name="bioRxiv">
        <title>Chromosome-scale and haplotype-resolved genome assembly of a tetraploid potato cultivar.</title>
        <authorList>
            <person name="Sun H."/>
            <person name="Jiao W.-B."/>
            <person name="Krause K."/>
            <person name="Campoy J.A."/>
            <person name="Goel M."/>
            <person name="Folz-Donahue K."/>
            <person name="Kukat C."/>
            <person name="Huettel B."/>
            <person name="Schneeberger K."/>
        </authorList>
    </citation>
    <scope>NUCLEOTIDE SEQUENCE [LARGE SCALE GENOMIC DNA]</scope>
    <source>
        <strain evidence="1">SolTubOtavaFocal</strain>
        <tissue evidence="1">Leaves</tissue>
    </source>
</reference>
<name>A0ABQ7TTU6_SOLTU</name>